<evidence type="ECO:0000313" key="2">
    <source>
        <dbReference type="Proteomes" id="UP000095281"/>
    </source>
</evidence>
<feature type="region of interest" description="Disordered" evidence="1">
    <location>
        <begin position="181"/>
        <end position="240"/>
    </location>
</feature>
<dbReference type="Gene3D" id="2.20.25.240">
    <property type="match status" value="1"/>
</dbReference>
<evidence type="ECO:0000313" key="3">
    <source>
        <dbReference type="WBParaSite" id="MhA1_Contig88.frz3.gene24"/>
    </source>
</evidence>
<keyword evidence="2" id="KW-1185">Reference proteome</keyword>
<proteinExistence type="predicted"/>
<dbReference type="Proteomes" id="UP000095281">
    <property type="component" value="Unplaced"/>
</dbReference>
<evidence type="ECO:0000256" key="1">
    <source>
        <dbReference type="SAM" id="MobiDB-lite"/>
    </source>
</evidence>
<protein>
    <submittedName>
        <fullName evidence="3">DUF3800 domain-containing protein</fullName>
    </submittedName>
</protein>
<sequence length="240" mass="27751">MEGIYNSDIKYITVDETGDNFVCELCNFAVQNNLKTPRKNIAYEFKNNKKIKRDIYKHLKGYSDFHANLIEIHYAPSIRSGIILNYGGYEYNEDTEKSEQKNAAFTKYYHCNKTRCNCRARIVNNQFSFSNNHVCNSNNFLNDIRAQYPNLLHGNPAYRTQFDEDHNIAMNLHYEQIRDQQSDNAQQNIGGSSSSQHHTGASSYTNQPLDSQYQPSHFQQHTPGIDDDYGSDPDYNSNDD</sequence>
<feature type="compositionally biased region" description="Low complexity" evidence="1">
    <location>
        <begin position="190"/>
        <end position="203"/>
    </location>
</feature>
<dbReference type="AlphaFoldDB" id="A0A1I8C0E7"/>
<organism evidence="2 3">
    <name type="scientific">Meloidogyne hapla</name>
    <name type="common">Root-knot nematode worm</name>
    <dbReference type="NCBI Taxonomy" id="6305"/>
    <lineage>
        <taxon>Eukaryota</taxon>
        <taxon>Metazoa</taxon>
        <taxon>Ecdysozoa</taxon>
        <taxon>Nematoda</taxon>
        <taxon>Chromadorea</taxon>
        <taxon>Rhabditida</taxon>
        <taxon>Tylenchina</taxon>
        <taxon>Tylenchomorpha</taxon>
        <taxon>Tylenchoidea</taxon>
        <taxon>Meloidogynidae</taxon>
        <taxon>Meloidogyninae</taxon>
        <taxon>Meloidogyne</taxon>
    </lineage>
</organism>
<feature type="compositionally biased region" description="Polar residues" evidence="1">
    <location>
        <begin position="204"/>
        <end position="222"/>
    </location>
</feature>
<reference evidence="3" key="1">
    <citation type="submission" date="2016-11" db="UniProtKB">
        <authorList>
            <consortium name="WormBaseParasite"/>
        </authorList>
    </citation>
    <scope>IDENTIFICATION</scope>
</reference>
<name>A0A1I8C0E7_MELHA</name>
<accession>A0A1I8C0E7</accession>
<dbReference type="WBParaSite" id="MhA1_Contig88.frz3.gene24">
    <property type="protein sequence ID" value="MhA1_Contig88.frz3.gene24"/>
    <property type="gene ID" value="MhA1_Contig88.frz3.gene24"/>
</dbReference>
<feature type="compositionally biased region" description="Acidic residues" evidence="1">
    <location>
        <begin position="225"/>
        <end position="240"/>
    </location>
</feature>